<name>A0A6I1GFX0_9BIFI</name>
<dbReference type="InterPro" id="IPR013783">
    <property type="entry name" value="Ig-like_fold"/>
</dbReference>
<reference evidence="6 7" key="1">
    <citation type="submission" date="2019-09" db="EMBL/GenBank/DDBJ databases">
        <title>Characterization of the phylogenetic diversity of two novel species belonging to the genus Bifidobacterium: Bifidobacterium cebidarum sp. nov. and Bifidobacterium leontopitheci sp. nov.</title>
        <authorList>
            <person name="Lugli G.A."/>
            <person name="Duranti S."/>
            <person name="Milani C."/>
            <person name="Turroni F."/>
            <person name="Ventura M."/>
        </authorList>
    </citation>
    <scope>NUCLEOTIDE SEQUENCE [LARGE SCALE GENOMIC DNA]</scope>
    <source>
        <strain evidence="6 7">LMG 31469</strain>
    </source>
</reference>
<keyword evidence="4" id="KW-0812">Transmembrane</keyword>
<evidence type="ECO:0000313" key="7">
    <source>
        <dbReference type="Proteomes" id="UP000468413"/>
    </source>
</evidence>
<dbReference type="Proteomes" id="UP000468413">
    <property type="component" value="Unassembled WGS sequence"/>
</dbReference>
<keyword evidence="7" id="KW-1185">Reference proteome</keyword>
<dbReference type="Gene3D" id="2.60.40.10">
    <property type="entry name" value="Immunoglobulins"/>
    <property type="match status" value="2"/>
</dbReference>
<dbReference type="PANTHER" id="PTHR36108">
    <property type="entry name" value="COLOSSIN-B-RELATED"/>
    <property type="match status" value="1"/>
</dbReference>
<feature type="transmembrane region" description="Helical" evidence="4">
    <location>
        <begin position="883"/>
        <end position="903"/>
    </location>
</feature>
<dbReference type="InterPro" id="IPR041033">
    <property type="entry name" value="SpaA_PFL_dom_1"/>
</dbReference>
<comment type="similarity">
    <text evidence="1">Belongs to the serine-aspartate repeat-containing protein (SDr) family.</text>
</comment>
<evidence type="ECO:0000259" key="5">
    <source>
        <dbReference type="Pfam" id="PF17802"/>
    </source>
</evidence>
<proteinExistence type="inferred from homology"/>
<organism evidence="6 7">
    <name type="scientific">Bifidobacterium cebidarum</name>
    <dbReference type="NCBI Taxonomy" id="2650773"/>
    <lineage>
        <taxon>Bacteria</taxon>
        <taxon>Bacillati</taxon>
        <taxon>Actinomycetota</taxon>
        <taxon>Actinomycetes</taxon>
        <taxon>Bifidobacteriales</taxon>
        <taxon>Bifidobacteriaceae</taxon>
        <taxon>Bifidobacterium</taxon>
    </lineage>
</organism>
<comment type="caution">
    <text evidence="6">The sequence shown here is derived from an EMBL/GenBank/DDBJ whole genome shotgun (WGS) entry which is preliminary data.</text>
</comment>
<protein>
    <submittedName>
        <fullName evidence="6">Collagen-binding protein</fullName>
    </submittedName>
</protein>
<keyword evidence="3" id="KW-0732">Signal</keyword>
<feature type="domain" description="SpaA-like prealbumin fold" evidence="5">
    <location>
        <begin position="444"/>
        <end position="548"/>
    </location>
</feature>
<keyword evidence="4" id="KW-0472">Membrane</keyword>
<evidence type="ECO:0000256" key="2">
    <source>
        <dbReference type="ARBA" id="ARBA00022525"/>
    </source>
</evidence>
<keyword evidence="4" id="KW-1133">Transmembrane helix</keyword>
<feature type="domain" description="SpaA-like prealbumin fold" evidence="5">
    <location>
        <begin position="722"/>
        <end position="825"/>
    </location>
</feature>
<dbReference type="Pfam" id="PF17802">
    <property type="entry name" value="SpaA"/>
    <property type="match status" value="2"/>
</dbReference>
<dbReference type="RefSeq" id="WP_152209497.1">
    <property type="nucleotide sequence ID" value="NZ_WBVS01000003.1"/>
</dbReference>
<gene>
    <name evidence="6" type="ORF">F7D08_0875</name>
</gene>
<keyword evidence="2" id="KW-0964">Secreted</keyword>
<keyword evidence="6" id="KW-0176">Collagen</keyword>
<sequence>MRKANSSGTLLRKTRYWWRALLGMALAVAMLLAMALPQGQWNLLGAEKAQAATVQQMFDALPDASTVPNMTEAQKAQARKKLLNARLAYWGTQGPDGSVDTSHGDALGEALTVWPDGVTADDVKDYIDENFTKPTDFDGQAGGSVWPETVWYTVRTWGSDWRKLTYTNASGFTSTVFPKSAADVVEYLGYECVSQAWILLNKPLDGPLYGYQLLQSIQGIQILDAGKYTGYQFQEEAYEAVAKASGRDLPNQRHFTAKGPYWKVKSAFPVLNLPEHSFDFNLPRTFSGAVDLSSTTQYFPYEGYVVRGSKPTVVNIDTLLQWYKKGEVNLNTKIEMPNWLCNPLGAGCSMPIVDPSFAKYANIIQDYDGEVTDAVTTPGGNAISMSIPGNGADGNYQEMLGFQYVYNYYANTQMQSNSIDYYYRLHVKYLSVIDAESLAVLSGFRFIKKDDGSQKTLPGAVFEVYQKDDSGNEVAPHQAQRDANGNIQFDQNGNIEWAADKIQVTSDANGEVKVPDLEPGTYYYREITAPNDYQLDSTEHQITVNAVSDIPSDITVQSGSTSTMKTLPSAVKLKTNKEARNTSSWLVALDNKSLILDGTTLNTSKASDYGGDVFVENDGDAITVPAASQMPDKYKYRVIGYQNKDDALASRNGKVEYGGDAGDTLSNAVKWVNDQITDSTLADVSPILRLEPVDKVVVDDSYLTGTAPTVTNKPKPQQVKGSFSFAKRDGDETSKALAGATFRLFECKAGAGRCGTGTSAGDVIDPDDPGDAWTRVGSDVTSGGDGLVTFDDLARPGEYRLVEVASPAGYAKPAGQWRVTYSDRDVVEPRIESVGEAPAFFTVSRSLAAGASVSPASVRAGNSMLAVPNYKTIAVPSTGGRGLMLFSLAGFGLLLAGVTVLSIEARRRG</sequence>
<dbReference type="AlphaFoldDB" id="A0A6I1GFX0"/>
<dbReference type="GO" id="GO:0005975">
    <property type="term" value="P:carbohydrate metabolic process"/>
    <property type="evidence" value="ECO:0007669"/>
    <property type="project" value="UniProtKB-ARBA"/>
</dbReference>
<accession>A0A6I1GFX0</accession>
<dbReference type="PANTHER" id="PTHR36108:SF13">
    <property type="entry name" value="COLOSSIN-B-RELATED"/>
    <property type="match status" value="1"/>
</dbReference>
<evidence type="ECO:0000313" key="6">
    <source>
        <dbReference type="EMBL" id="KAB7788596.1"/>
    </source>
</evidence>
<evidence type="ECO:0000256" key="1">
    <source>
        <dbReference type="ARBA" id="ARBA00007257"/>
    </source>
</evidence>
<evidence type="ECO:0000256" key="4">
    <source>
        <dbReference type="SAM" id="Phobius"/>
    </source>
</evidence>
<evidence type="ECO:0000256" key="3">
    <source>
        <dbReference type="ARBA" id="ARBA00022729"/>
    </source>
</evidence>
<dbReference type="EMBL" id="WBVS01000003">
    <property type="protein sequence ID" value="KAB7788596.1"/>
    <property type="molecule type" value="Genomic_DNA"/>
</dbReference>